<dbReference type="Pfam" id="PF24904">
    <property type="entry name" value="RVE6"/>
    <property type="match status" value="1"/>
</dbReference>
<dbReference type="AlphaFoldDB" id="A0A5N5K9A1"/>
<accession>A0A5N5K9A1</accession>
<evidence type="ECO:0000313" key="4">
    <source>
        <dbReference type="Proteomes" id="UP000326939"/>
    </source>
</evidence>
<dbReference type="PANTHER" id="PTHR12802:SF167">
    <property type="entry name" value="PROTEIN REVEILLE 5"/>
    <property type="match status" value="1"/>
</dbReference>
<dbReference type="Proteomes" id="UP000326939">
    <property type="component" value="Chromosome 14"/>
</dbReference>
<sequence>MFLHVKCNGCSWQIRSHAQKYFMKVQKSGTSEHVPPPWPKRKAAHPYPQKAPKSAAVASQVTGSFQSSSALLEPGYLYGHDSTSVLGNPITSGALSTWNFNSVPPVNMSQMTNDDAGLAEPTIANKCCYSSSNESASRTWQTGKIIDKRAQGQPEREKRKLRLGFVDGLDLNLSFSLYTTGLADSVVNFMPDFAQVYSFIGSVFDPNTSDHLQRLKQMDPINLETVLLLMRNLSINLTSPEFEDHRRLLASYDVDSEKVNEGGRYSNTTVDRLGNLIPAI</sequence>
<name>A0A5N5K9A1_9ROSI</name>
<dbReference type="EMBL" id="VDCV01000014">
    <property type="protein sequence ID" value="KAB5527134.1"/>
    <property type="molecule type" value="Genomic_DNA"/>
</dbReference>
<evidence type="ECO:0000256" key="1">
    <source>
        <dbReference type="ARBA" id="ARBA00023242"/>
    </source>
</evidence>
<evidence type="ECO:0000256" key="2">
    <source>
        <dbReference type="SAM" id="MobiDB-lite"/>
    </source>
</evidence>
<organism evidence="3 4">
    <name type="scientific">Salix brachista</name>
    <dbReference type="NCBI Taxonomy" id="2182728"/>
    <lineage>
        <taxon>Eukaryota</taxon>
        <taxon>Viridiplantae</taxon>
        <taxon>Streptophyta</taxon>
        <taxon>Embryophyta</taxon>
        <taxon>Tracheophyta</taxon>
        <taxon>Spermatophyta</taxon>
        <taxon>Magnoliopsida</taxon>
        <taxon>eudicotyledons</taxon>
        <taxon>Gunneridae</taxon>
        <taxon>Pentapetalae</taxon>
        <taxon>rosids</taxon>
        <taxon>fabids</taxon>
        <taxon>Malpighiales</taxon>
        <taxon>Salicaceae</taxon>
        <taxon>Saliceae</taxon>
        <taxon>Salix</taxon>
    </lineage>
</organism>
<protein>
    <submittedName>
        <fullName evidence="3">Uncharacterized protein</fullName>
    </submittedName>
</protein>
<reference evidence="4" key="1">
    <citation type="journal article" date="2019" name="Gigascience">
        <title>De novo genome assembly of the endangered Acer yangbiense, a plant species with extremely small populations endemic to Yunnan Province, China.</title>
        <authorList>
            <person name="Yang J."/>
            <person name="Wariss H.M."/>
            <person name="Tao L."/>
            <person name="Zhang R."/>
            <person name="Yun Q."/>
            <person name="Hollingsworth P."/>
            <person name="Dao Z."/>
            <person name="Luo G."/>
            <person name="Guo H."/>
            <person name="Ma Y."/>
            <person name="Sun W."/>
        </authorList>
    </citation>
    <scope>NUCLEOTIDE SEQUENCE [LARGE SCALE GENOMIC DNA]</scope>
    <source>
        <strain evidence="4">cv. br00</strain>
    </source>
</reference>
<feature type="region of interest" description="Disordered" evidence="2">
    <location>
        <begin position="29"/>
        <end position="48"/>
    </location>
</feature>
<proteinExistence type="predicted"/>
<comment type="caution">
    <text evidence="3">The sequence shown here is derived from an EMBL/GenBank/DDBJ whole genome shotgun (WGS) entry which is preliminary data.</text>
</comment>
<dbReference type="PANTHER" id="PTHR12802">
    <property type="entry name" value="SWI/SNF COMPLEX-RELATED"/>
    <property type="match status" value="1"/>
</dbReference>
<gene>
    <name evidence="3" type="ORF">DKX38_020981</name>
</gene>
<evidence type="ECO:0000313" key="3">
    <source>
        <dbReference type="EMBL" id="KAB5527134.1"/>
    </source>
</evidence>
<keyword evidence="4" id="KW-1185">Reference proteome</keyword>
<keyword evidence="1" id="KW-0539">Nucleus</keyword>